<dbReference type="Gene3D" id="3.40.50.300">
    <property type="entry name" value="P-loop containing nucleotide triphosphate hydrolases"/>
    <property type="match status" value="2"/>
</dbReference>
<evidence type="ECO:0000256" key="1">
    <source>
        <dbReference type="SAM" id="MobiDB-lite"/>
    </source>
</evidence>
<keyword evidence="4" id="KW-1185">Reference proteome</keyword>
<feature type="compositionally biased region" description="Acidic residues" evidence="1">
    <location>
        <begin position="333"/>
        <end position="346"/>
    </location>
</feature>
<feature type="region of interest" description="Disordered" evidence="1">
    <location>
        <begin position="322"/>
        <end position="346"/>
    </location>
</feature>
<feature type="domain" description="RAD3-like helicase DEAD" evidence="2">
    <location>
        <begin position="213"/>
        <end position="262"/>
    </location>
</feature>
<evidence type="ECO:0000313" key="4">
    <source>
        <dbReference type="Proteomes" id="UP001057375"/>
    </source>
</evidence>
<proteinExistence type="predicted"/>
<dbReference type="SUPFAM" id="SSF52540">
    <property type="entry name" value="P-loop containing nucleoside triphosphate hydrolases"/>
    <property type="match status" value="1"/>
</dbReference>
<comment type="caution">
    <text evidence="3">The sequence shown here is derived from an EMBL/GenBank/DDBJ whole genome shotgun (WGS) entry which is preliminary data.</text>
</comment>
<gene>
    <name evidence="3" type="ORF">ADUPG1_007136</name>
</gene>
<dbReference type="PANTHER" id="PTHR11472:SF34">
    <property type="entry name" value="REGULATOR OF TELOMERE ELONGATION HELICASE 1"/>
    <property type="match status" value="1"/>
</dbReference>
<dbReference type="Proteomes" id="UP001057375">
    <property type="component" value="Unassembled WGS sequence"/>
</dbReference>
<protein>
    <submittedName>
        <fullName evidence="3">Helicase superfamily 1/2, DinG/Rad3-like protein</fullName>
    </submittedName>
</protein>
<evidence type="ECO:0000313" key="3">
    <source>
        <dbReference type="EMBL" id="GKT33133.1"/>
    </source>
</evidence>
<feature type="compositionally biased region" description="Low complexity" evidence="1">
    <location>
        <begin position="156"/>
        <end position="167"/>
    </location>
</feature>
<sequence length="504" mass="54586">MHGVIDAVTNGKNLAIESPTGTGKSASLLSPLCSIIRQLQGCLLNEQREYLEQKQKSVKSSDKPTPSVSHPTTSTSSSSDSSAVLESTKEVIKIDSQEEVIHRPQPLSSQVQIPAHSPMLSPIISRYAFNEHTTTTDEEEIMDIEMDGTMKKTIYKTQNNQSTKTTNPLKTEKTGSSPDLAPPASSIPGTIPQPSSEGHQPFTETFRPFQLIFSSRTHAQVEQLSLMARKTGIHVSSTVLASRKHMCVNEFALKQAEEKKKKKSDSARGYSSGKKWQSRKKPSIPPSADLGMSLGGLQVGDMGGMGGMGLGFDAFGDDGIVNQRVPSKGSSSDDNEDSCSSTDDDPVEYNGKLLDLTCRSMCASGQCSYHTTFTQNQAQCSLPLLCSEMFISERDCLAREGDDTGEVTLIELQKKRKASELGGGGGSKSSSSKQIKGIGIGNGRFAALDLLDEMNIGEGVGDVNSTERTAEEEQLEWEMWECAGGGGTLLQRMKRKRDKDKKKK</sequence>
<dbReference type="InterPro" id="IPR027417">
    <property type="entry name" value="P-loop_NTPase"/>
</dbReference>
<feature type="region of interest" description="Disordered" evidence="1">
    <location>
        <begin position="256"/>
        <end position="292"/>
    </location>
</feature>
<dbReference type="InterPro" id="IPR010614">
    <property type="entry name" value="RAD3-like_helicase_DEAD"/>
</dbReference>
<organism evidence="3 4">
    <name type="scientific">Aduncisulcus paluster</name>
    <dbReference type="NCBI Taxonomy" id="2918883"/>
    <lineage>
        <taxon>Eukaryota</taxon>
        <taxon>Metamonada</taxon>
        <taxon>Carpediemonas-like organisms</taxon>
        <taxon>Aduncisulcus</taxon>
    </lineage>
</organism>
<name>A0ABQ5KNM8_9EUKA</name>
<dbReference type="Pfam" id="PF06733">
    <property type="entry name" value="DEAD_2"/>
    <property type="match status" value="1"/>
</dbReference>
<accession>A0ABQ5KNM8</accession>
<dbReference type="InterPro" id="IPR045028">
    <property type="entry name" value="DinG/Rad3-like"/>
</dbReference>
<reference evidence="3" key="1">
    <citation type="submission" date="2022-03" db="EMBL/GenBank/DDBJ databases">
        <title>Draft genome sequence of Aduncisulcus paluster, a free-living microaerophilic Fornicata.</title>
        <authorList>
            <person name="Yuyama I."/>
            <person name="Kume K."/>
            <person name="Tamura T."/>
            <person name="Inagaki Y."/>
            <person name="Hashimoto T."/>
        </authorList>
    </citation>
    <scope>NUCLEOTIDE SEQUENCE</scope>
    <source>
        <strain evidence="3">NY0171</strain>
    </source>
</reference>
<evidence type="ECO:0000259" key="2">
    <source>
        <dbReference type="Pfam" id="PF06733"/>
    </source>
</evidence>
<feature type="non-terminal residue" evidence="3">
    <location>
        <position position="504"/>
    </location>
</feature>
<feature type="compositionally biased region" description="Low complexity" evidence="1">
    <location>
        <begin position="64"/>
        <end position="82"/>
    </location>
</feature>
<feature type="region of interest" description="Disordered" evidence="1">
    <location>
        <begin position="155"/>
        <end position="202"/>
    </location>
</feature>
<dbReference type="PANTHER" id="PTHR11472">
    <property type="entry name" value="DNA REPAIR DEAD HELICASE RAD3/XP-D SUBFAMILY MEMBER"/>
    <property type="match status" value="1"/>
</dbReference>
<feature type="region of interest" description="Disordered" evidence="1">
    <location>
        <begin position="54"/>
        <end position="87"/>
    </location>
</feature>
<dbReference type="EMBL" id="BQXS01010147">
    <property type="protein sequence ID" value="GKT33133.1"/>
    <property type="molecule type" value="Genomic_DNA"/>
</dbReference>